<dbReference type="Pfam" id="PF00563">
    <property type="entry name" value="EAL"/>
    <property type="match status" value="1"/>
</dbReference>
<dbReference type="Proteomes" id="UP000002350">
    <property type="component" value="Chromosome"/>
</dbReference>
<feature type="transmembrane region" description="Helical" evidence="1">
    <location>
        <begin position="12"/>
        <end position="31"/>
    </location>
</feature>
<dbReference type="CDD" id="cd01948">
    <property type="entry name" value="EAL"/>
    <property type="match status" value="1"/>
</dbReference>
<gene>
    <name evidence="3" type="ordered locus">SVI_0232</name>
</gene>
<organism evidence="3 4">
    <name type="scientific">Shewanella violacea (strain JCM 10179 / CIP 106290 / LMG 19151 / DSS12)</name>
    <dbReference type="NCBI Taxonomy" id="637905"/>
    <lineage>
        <taxon>Bacteria</taxon>
        <taxon>Pseudomonadati</taxon>
        <taxon>Pseudomonadota</taxon>
        <taxon>Gammaproteobacteria</taxon>
        <taxon>Alteromonadales</taxon>
        <taxon>Shewanellaceae</taxon>
        <taxon>Shewanella</taxon>
    </lineage>
</organism>
<dbReference type="GO" id="GO:0071111">
    <property type="term" value="F:cyclic-guanylate-specific phosphodiesterase activity"/>
    <property type="evidence" value="ECO:0007669"/>
    <property type="project" value="InterPro"/>
</dbReference>
<dbReference type="SMART" id="SM00052">
    <property type="entry name" value="EAL"/>
    <property type="match status" value="1"/>
</dbReference>
<dbReference type="EMBL" id="AP011177">
    <property type="protein sequence ID" value="BAJ00203.1"/>
    <property type="molecule type" value="Genomic_DNA"/>
</dbReference>
<protein>
    <submittedName>
        <fullName evidence="3">EAL domain protein</fullName>
    </submittedName>
</protein>
<evidence type="ECO:0000256" key="1">
    <source>
        <dbReference type="SAM" id="Phobius"/>
    </source>
</evidence>
<dbReference type="PANTHER" id="PTHR33121:SF56">
    <property type="entry name" value="SIGNALLING PROTEIN WITH EAL AND C2 DOMAINS"/>
    <property type="match status" value="1"/>
</dbReference>
<keyword evidence="1" id="KW-1133">Transmembrane helix</keyword>
<dbReference type="InterPro" id="IPR050706">
    <property type="entry name" value="Cyclic-di-GMP_PDE-like"/>
</dbReference>
<keyword evidence="4" id="KW-1185">Reference proteome</keyword>
<dbReference type="HOGENOM" id="CLU_000445_131_3_6"/>
<evidence type="ECO:0000259" key="2">
    <source>
        <dbReference type="PROSITE" id="PS50883"/>
    </source>
</evidence>
<reference evidence="4" key="1">
    <citation type="journal article" date="2010" name="Mol. Biosyst.">
        <title>Complete genome sequence and comparative analysis of Shewanella violacea, a psychrophilic and piezophilic bacterium from deep sea floor sediments.</title>
        <authorList>
            <person name="Aono E."/>
            <person name="Baba T."/>
            <person name="Ara T."/>
            <person name="Nishi T."/>
            <person name="Nakamichi T."/>
            <person name="Inamoto E."/>
            <person name="Toyonaga H."/>
            <person name="Hasegawa M."/>
            <person name="Takai Y."/>
            <person name="Okumura Y."/>
            <person name="Baba M."/>
            <person name="Tomita M."/>
            <person name="Kato C."/>
            <person name="Oshima T."/>
            <person name="Nakasone K."/>
            <person name="Mori H."/>
        </authorList>
    </citation>
    <scope>NUCLEOTIDE SEQUENCE [LARGE SCALE GENOMIC DNA]</scope>
    <source>
        <strain evidence="4">JCM 10179 / CIP 106290 / LMG 19151 / DSS12</strain>
    </source>
</reference>
<dbReference type="eggNOG" id="COG4943">
    <property type="taxonomic scope" value="Bacteria"/>
</dbReference>
<dbReference type="InterPro" id="IPR035919">
    <property type="entry name" value="EAL_sf"/>
</dbReference>
<dbReference type="InterPro" id="IPR001633">
    <property type="entry name" value="EAL_dom"/>
</dbReference>
<keyword evidence="1" id="KW-0812">Transmembrane</keyword>
<dbReference type="KEGG" id="svo:SVI_0232"/>
<dbReference type="PROSITE" id="PS50883">
    <property type="entry name" value="EAL"/>
    <property type="match status" value="1"/>
</dbReference>
<evidence type="ECO:0000313" key="4">
    <source>
        <dbReference type="Proteomes" id="UP000002350"/>
    </source>
</evidence>
<sequence length="537" mass="60304">MSMTKFKNASSIGLYSLLVFIIAIVTSYLYAFRLVTNEVEADSEQLLNFIEHKLSVSVKNLEKLNEVDFAGCDSKGRETLEEFLFDHLVAGLFLIRHLDSPPWIYCSVVGNVAVSQGDRDLNNVTYLDKNKKRTISVMGYDWQGIEKKDLFLTLETEDRINAVRIALEDSYSFFEDLCVDCRHVEVRLANGDLILDLGGVVGSAVLNEIRVPSREFPIYIDAVVGRKRVIGAMLNSLSLTIPISIVFSLLCFYIIHLIGTQHYSLGYRLTLAVKRRELVAFYQPIIDAQTGYIVGAEALVRWIKPNGSVESPGAFIQTLEQSKLINKVTLQLVNNMPNDLAEVLQCSPNFRCSINLVPQHLELPFFADELVTLSKNGYPCHQLAIEITERLPLKDLREAGMNVEKMKALGVCIELDDAGTGYGGASYLQELNIDVIKIDKLFVDTLIISPDRTQVLDANIQMAKTLGMQIIAEGVEEPSQSKALLEKGVRFQQGYLFAQPMSAVEFVKFWRIRQESYADQFLNSTQVPSLVGEFKEE</sequence>
<keyword evidence="1" id="KW-0472">Membrane</keyword>
<accession>D4ZEH3</accession>
<dbReference type="SUPFAM" id="SSF141868">
    <property type="entry name" value="EAL domain-like"/>
    <property type="match status" value="1"/>
</dbReference>
<proteinExistence type="predicted"/>
<dbReference type="Gene3D" id="3.20.20.450">
    <property type="entry name" value="EAL domain"/>
    <property type="match status" value="1"/>
</dbReference>
<dbReference type="STRING" id="637905.SVI_0232"/>
<dbReference type="AlphaFoldDB" id="D4ZEH3"/>
<feature type="domain" description="EAL" evidence="2">
    <location>
        <begin position="262"/>
        <end position="514"/>
    </location>
</feature>
<feature type="transmembrane region" description="Helical" evidence="1">
    <location>
        <begin position="236"/>
        <end position="258"/>
    </location>
</feature>
<dbReference type="PANTHER" id="PTHR33121">
    <property type="entry name" value="CYCLIC DI-GMP PHOSPHODIESTERASE PDEF"/>
    <property type="match status" value="1"/>
</dbReference>
<name>D4ZEH3_SHEVD</name>
<evidence type="ECO:0000313" key="3">
    <source>
        <dbReference type="EMBL" id="BAJ00203.1"/>
    </source>
</evidence>